<evidence type="ECO:0000313" key="4">
    <source>
        <dbReference type="Proteomes" id="UP000467841"/>
    </source>
</evidence>
<evidence type="ECO:0008006" key="5">
    <source>
        <dbReference type="Google" id="ProtNLM"/>
    </source>
</evidence>
<comment type="caution">
    <text evidence="3">The sequence shown here is derived from an EMBL/GenBank/DDBJ whole genome shotgun (WGS) entry which is preliminary data.</text>
</comment>
<name>A0A6D2KVR9_9BRAS</name>
<dbReference type="InterPro" id="IPR001810">
    <property type="entry name" value="F-box_dom"/>
</dbReference>
<dbReference type="Proteomes" id="UP000467841">
    <property type="component" value="Unassembled WGS sequence"/>
</dbReference>
<feature type="domain" description="F-box" evidence="1">
    <location>
        <begin position="92"/>
        <end position="131"/>
    </location>
</feature>
<dbReference type="EMBL" id="CACVBM020001629">
    <property type="protein sequence ID" value="CAA7056189.1"/>
    <property type="molecule type" value="Genomic_DNA"/>
</dbReference>
<protein>
    <recommendedName>
        <fullName evidence="5">F-box domain-containing protein</fullName>
    </recommendedName>
</protein>
<keyword evidence="4" id="KW-1185">Reference proteome</keyword>
<dbReference type="InterPro" id="IPR036047">
    <property type="entry name" value="F-box-like_dom_sf"/>
</dbReference>
<dbReference type="PANTHER" id="PTHR24414">
    <property type="entry name" value="F-BOX/KELCH-REPEAT PROTEIN SKIP4"/>
    <property type="match status" value="1"/>
</dbReference>
<dbReference type="Pfam" id="PF00646">
    <property type="entry name" value="F-box"/>
    <property type="match status" value="1"/>
</dbReference>
<dbReference type="SUPFAM" id="SSF117281">
    <property type="entry name" value="Kelch motif"/>
    <property type="match status" value="1"/>
</dbReference>
<dbReference type="AlphaFoldDB" id="A0A6D2KVR9"/>
<dbReference type="SUPFAM" id="SSF81383">
    <property type="entry name" value="F-box domain"/>
    <property type="match status" value="1"/>
</dbReference>
<dbReference type="Pfam" id="PF25210">
    <property type="entry name" value="Kelch_FKB95"/>
    <property type="match status" value="1"/>
</dbReference>
<sequence length="435" mass="48460">MGAVISFLAWVHKKKKTSQTLITSLPKDVSVDCTALVSPTLISSLPKNFSVNCIALVPIPKSPTLITSHTERDSTDCTALRVPKHKYPDLITLLPADVLTDCIARVPKHWYPTLSLVSKLFRSMVASPELYARRSLLGFAESCIYVPIHCSHDLSIRWYTLLRNQRRLVPIPLLPLTPYSSSVYVVLGSRIFVLGGYYESQYTTNVSTMDCRYDTVQPYGTMPKAVVNPVAEVVDGKIYVIGGHHGKDSSFWSSDLMMVLDVESQTWEYVEKKSGLEMGHNLISCVALEDKIYIKGCRKSFVFKPKEGKWEEEANELLHSSGRGTSGCVVDGILYSYDTYGNCLRAYDLKKRLSCGVVKGLGGLVKKSYKVFVVRCGENSVLLMQNGDLLKPGIWCAEIALTERNQRGEIWGKVEWSQLVLDGDASFSDCLSVMV</sequence>
<dbReference type="Gene3D" id="2.120.10.80">
    <property type="entry name" value="Kelch-type beta propeller"/>
    <property type="match status" value="1"/>
</dbReference>
<feature type="domain" description="FKB95-like N-terminal Kelch" evidence="2">
    <location>
        <begin position="158"/>
        <end position="421"/>
    </location>
</feature>
<dbReference type="InterPro" id="IPR015915">
    <property type="entry name" value="Kelch-typ_b-propeller"/>
</dbReference>
<gene>
    <name evidence="3" type="ORF">MERR_LOCUS43425</name>
</gene>
<dbReference type="InterPro" id="IPR050354">
    <property type="entry name" value="F-box/kelch-repeat_ARATH"/>
</dbReference>
<evidence type="ECO:0000313" key="3">
    <source>
        <dbReference type="EMBL" id="CAA7056189.1"/>
    </source>
</evidence>
<evidence type="ECO:0000259" key="2">
    <source>
        <dbReference type="Pfam" id="PF25210"/>
    </source>
</evidence>
<organism evidence="3 4">
    <name type="scientific">Microthlaspi erraticum</name>
    <dbReference type="NCBI Taxonomy" id="1685480"/>
    <lineage>
        <taxon>Eukaryota</taxon>
        <taxon>Viridiplantae</taxon>
        <taxon>Streptophyta</taxon>
        <taxon>Embryophyta</taxon>
        <taxon>Tracheophyta</taxon>
        <taxon>Spermatophyta</taxon>
        <taxon>Magnoliopsida</taxon>
        <taxon>eudicotyledons</taxon>
        <taxon>Gunneridae</taxon>
        <taxon>Pentapetalae</taxon>
        <taxon>rosids</taxon>
        <taxon>malvids</taxon>
        <taxon>Brassicales</taxon>
        <taxon>Brassicaceae</taxon>
        <taxon>Coluteocarpeae</taxon>
        <taxon>Microthlaspi</taxon>
    </lineage>
</organism>
<proteinExistence type="predicted"/>
<dbReference type="CDD" id="cd22152">
    <property type="entry name" value="F-box_AtAFR-like"/>
    <property type="match status" value="1"/>
</dbReference>
<accession>A0A6D2KVR9</accession>
<dbReference type="PANTHER" id="PTHR24414:SF23">
    <property type="entry name" value="F-BOX_KELCH-REPEAT PROTEIN SKIP6"/>
    <property type="match status" value="1"/>
</dbReference>
<dbReference type="OrthoDB" id="1044317at2759"/>
<evidence type="ECO:0000259" key="1">
    <source>
        <dbReference type="Pfam" id="PF00646"/>
    </source>
</evidence>
<dbReference type="InterPro" id="IPR057499">
    <property type="entry name" value="Kelch_FKB95"/>
</dbReference>
<reference evidence="3" key="1">
    <citation type="submission" date="2020-01" db="EMBL/GenBank/DDBJ databases">
        <authorList>
            <person name="Mishra B."/>
        </authorList>
    </citation>
    <scope>NUCLEOTIDE SEQUENCE [LARGE SCALE GENOMIC DNA]</scope>
</reference>